<dbReference type="PRINTS" id="PR00081">
    <property type="entry name" value="GDHRDH"/>
</dbReference>
<dbReference type="EMBL" id="JAHXRI010000010">
    <property type="protein sequence ID" value="MBZ1351111.1"/>
    <property type="molecule type" value="Genomic_DNA"/>
</dbReference>
<gene>
    <name evidence="2" type="ORF">KZZ10_10685</name>
</gene>
<keyword evidence="3" id="KW-1185">Reference proteome</keyword>
<sequence length="253" mass="27159">MDLGIKGKTAMITACSSGLGQSIAQRLAMEGCNLTLLSRSAEKLESLACELRSKYGVEAIAIPGDMTREHDMEHFTQVTQEKLGGPDILILNTGRPPLKMTTVLGETDAQRWEQAYQTQLLAATIAVRVIVPKMVGRGWGRIVGVTSASVARPMTNHALSTVYRAGVTALLKHLANEIAQHQITVNTVQPSSIRTTSLASSYDMSERIKRIPLGRLGTPEEFAATVAYLVSEPAGFITGTHLLIDGGMASSLQ</sequence>
<evidence type="ECO:0000313" key="3">
    <source>
        <dbReference type="Proteomes" id="UP000739565"/>
    </source>
</evidence>
<dbReference type="RefSeq" id="WP_259661529.1">
    <property type="nucleotide sequence ID" value="NZ_JAHXRI010000010.1"/>
</dbReference>
<dbReference type="AlphaFoldDB" id="A0A953T513"/>
<reference evidence="2" key="1">
    <citation type="submission" date="2021-07" db="EMBL/GenBank/DDBJ databases">
        <title>New genus and species of the family Alcaligenaceae.</title>
        <authorList>
            <person name="Hahn M.W."/>
        </authorList>
    </citation>
    <scope>NUCLEOTIDE SEQUENCE</scope>
    <source>
        <strain evidence="2">LF4-65</strain>
    </source>
</reference>
<evidence type="ECO:0000313" key="2">
    <source>
        <dbReference type="EMBL" id="MBZ1351111.1"/>
    </source>
</evidence>
<name>A0A953T513_9BURK</name>
<dbReference type="InterPro" id="IPR050259">
    <property type="entry name" value="SDR"/>
</dbReference>
<protein>
    <submittedName>
        <fullName evidence="2">SDR family oxidoreductase</fullName>
    </submittedName>
</protein>
<comment type="similarity">
    <text evidence="1">Belongs to the short-chain dehydrogenases/reductases (SDR) family.</text>
</comment>
<dbReference type="PANTHER" id="PTHR42879">
    <property type="entry name" value="3-OXOACYL-(ACYL-CARRIER-PROTEIN) REDUCTASE"/>
    <property type="match status" value="1"/>
</dbReference>
<dbReference type="InterPro" id="IPR002347">
    <property type="entry name" value="SDR_fam"/>
</dbReference>
<comment type="caution">
    <text evidence="2">The sequence shown here is derived from an EMBL/GenBank/DDBJ whole genome shotgun (WGS) entry which is preliminary data.</text>
</comment>
<evidence type="ECO:0000256" key="1">
    <source>
        <dbReference type="ARBA" id="ARBA00006484"/>
    </source>
</evidence>
<dbReference type="Gene3D" id="3.40.50.720">
    <property type="entry name" value="NAD(P)-binding Rossmann-like Domain"/>
    <property type="match status" value="1"/>
</dbReference>
<dbReference type="Pfam" id="PF13561">
    <property type="entry name" value="adh_short_C2"/>
    <property type="match status" value="1"/>
</dbReference>
<dbReference type="InterPro" id="IPR036291">
    <property type="entry name" value="NAD(P)-bd_dom_sf"/>
</dbReference>
<dbReference type="PANTHER" id="PTHR42879:SF6">
    <property type="entry name" value="NADPH-DEPENDENT REDUCTASE BACG"/>
    <property type="match status" value="1"/>
</dbReference>
<proteinExistence type="inferred from homology"/>
<dbReference type="SUPFAM" id="SSF51735">
    <property type="entry name" value="NAD(P)-binding Rossmann-fold domains"/>
    <property type="match status" value="1"/>
</dbReference>
<organism evidence="2 3">
    <name type="scientific">Zwartia hollandica</name>
    <dbReference type="NCBI Taxonomy" id="324606"/>
    <lineage>
        <taxon>Bacteria</taxon>
        <taxon>Pseudomonadati</taxon>
        <taxon>Pseudomonadota</taxon>
        <taxon>Betaproteobacteria</taxon>
        <taxon>Burkholderiales</taxon>
        <taxon>Alcaligenaceae</taxon>
        <taxon>Zwartia</taxon>
    </lineage>
</organism>
<accession>A0A953T513</accession>
<dbReference type="Proteomes" id="UP000739565">
    <property type="component" value="Unassembled WGS sequence"/>
</dbReference>